<comment type="similarity">
    <text evidence="4">Belongs to the peptidase S1 family. CLIP subfamily.</text>
</comment>
<keyword evidence="3" id="KW-0325">Glycoprotein</keyword>
<dbReference type="PRINTS" id="PR00722">
    <property type="entry name" value="CHYMOTRYPSIN"/>
</dbReference>
<dbReference type="FunFam" id="2.40.10.10:FF:000028">
    <property type="entry name" value="Serine protease easter"/>
    <property type="match status" value="1"/>
</dbReference>
<dbReference type="PROSITE" id="PS00135">
    <property type="entry name" value="TRYPSIN_SER"/>
    <property type="match status" value="1"/>
</dbReference>
<dbReference type="Pfam" id="PF00089">
    <property type="entry name" value="Trypsin"/>
    <property type="match status" value="1"/>
</dbReference>
<feature type="domain" description="Peptidase S1" evidence="6">
    <location>
        <begin position="1"/>
        <end position="259"/>
    </location>
</feature>
<keyword evidence="5" id="KW-0720">Serine protease</keyword>
<dbReference type="SUPFAM" id="SSF50494">
    <property type="entry name" value="Trypsin-like serine proteases"/>
    <property type="match status" value="1"/>
</dbReference>
<dbReference type="InterPro" id="IPR009003">
    <property type="entry name" value="Peptidase_S1_PA"/>
</dbReference>
<dbReference type="PROSITE" id="PS00134">
    <property type="entry name" value="TRYPSIN_HIS"/>
    <property type="match status" value="1"/>
</dbReference>
<evidence type="ECO:0000256" key="5">
    <source>
        <dbReference type="RuleBase" id="RU363034"/>
    </source>
</evidence>
<evidence type="ECO:0000256" key="2">
    <source>
        <dbReference type="ARBA" id="ARBA00023157"/>
    </source>
</evidence>
<protein>
    <submittedName>
        <fullName evidence="7">CLIP domain-containing serine protease B15-like</fullName>
    </submittedName>
</protein>
<dbReference type="PANTHER" id="PTHR24256">
    <property type="entry name" value="TRYPTASE-RELATED"/>
    <property type="match status" value="1"/>
</dbReference>
<keyword evidence="2" id="KW-1015">Disulfide bond</keyword>
<keyword evidence="1" id="KW-0732">Signal</keyword>
<gene>
    <name evidence="7" type="primary">LOC114339164</name>
</gene>
<keyword evidence="5" id="KW-0645">Protease</keyword>
<evidence type="ECO:0000256" key="4">
    <source>
        <dbReference type="ARBA" id="ARBA00024195"/>
    </source>
</evidence>
<dbReference type="SMART" id="SM00020">
    <property type="entry name" value="Tryp_SPc"/>
    <property type="match status" value="1"/>
</dbReference>
<dbReference type="PROSITE" id="PS50240">
    <property type="entry name" value="TRYPSIN_DOM"/>
    <property type="match status" value="1"/>
</dbReference>
<dbReference type="InterPro" id="IPR018114">
    <property type="entry name" value="TRYPSIN_HIS"/>
</dbReference>
<dbReference type="GO" id="GO:0006508">
    <property type="term" value="P:proteolysis"/>
    <property type="evidence" value="ECO:0007669"/>
    <property type="project" value="UniProtKB-KW"/>
</dbReference>
<evidence type="ECO:0000256" key="3">
    <source>
        <dbReference type="ARBA" id="ARBA00023180"/>
    </source>
</evidence>
<dbReference type="InterPro" id="IPR043504">
    <property type="entry name" value="Peptidase_S1_PA_chymotrypsin"/>
</dbReference>
<name>A0A6P7GI63_DIAVI</name>
<organism evidence="7">
    <name type="scientific">Diabrotica virgifera virgifera</name>
    <name type="common">western corn rootworm</name>
    <dbReference type="NCBI Taxonomy" id="50390"/>
    <lineage>
        <taxon>Eukaryota</taxon>
        <taxon>Metazoa</taxon>
        <taxon>Ecdysozoa</taxon>
        <taxon>Arthropoda</taxon>
        <taxon>Hexapoda</taxon>
        <taxon>Insecta</taxon>
        <taxon>Pterygota</taxon>
        <taxon>Neoptera</taxon>
        <taxon>Endopterygota</taxon>
        <taxon>Coleoptera</taxon>
        <taxon>Polyphaga</taxon>
        <taxon>Cucujiformia</taxon>
        <taxon>Chrysomeloidea</taxon>
        <taxon>Chrysomelidae</taxon>
        <taxon>Galerucinae</taxon>
        <taxon>Diabroticina</taxon>
        <taxon>Diabroticites</taxon>
        <taxon>Diabrotica</taxon>
    </lineage>
</organism>
<accession>A0A6P7GI63</accession>
<dbReference type="CDD" id="cd00190">
    <property type="entry name" value="Tryp_SPc"/>
    <property type="match status" value="1"/>
</dbReference>
<sequence>MTSLDRSPLALHLYLFFLETQLDFIEYLCGGTLITETFVLTAAHCLGVGPNHQLVQVRFGEHDLNTELDCIRVQSTYICSDEPVDVPVLTYFIHGQYDTHTLKNDIALVKLAKSVTFTDYIQPICLPFERNLEHKDLTGQKLTISGWGKTDSRKLGGSPVLQFASVYVWDHKQCNQVVPPEVQPIIYSQLCANGKKQDACKGDSGGPLVNSTIDLDGELRNYQIGIVSFASTVTCGIEDLPPIYTRVDRYLKWILNIVENNQ</sequence>
<dbReference type="InterPro" id="IPR001314">
    <property type="entry name" value="Peptidase_S1A"/>
</dbReference>
<dbReference type="AlphaFoldDB" id="A0A6P7GI63"/>
<dbReference type="RefSeq" id="XP_028145597.1">
    <property type="nucleotide sequence ID" value="XM_028289796.1"/>
</dbReference>
<reference evidence="7" key="1">
    <citation type="submission" date="2025-08" db="UniProtKB">
        <authorList>
            <consortium name="RefSeq"/>
        </authorList>
    </citation>
    <scope>IDENTIFICATION</scope>
    <source>
        <tissue evidence="7">Whole insect</tissue>
    </source>
</reference>
<keyword evidence="5" id="KW-0378">Hydrolase</keyword>
<dbReference type="Gene3D" id="2.40.10.10">
    <property type="entry name" value="Trypsin-like serine proteases"/>
    <property type="match status" value="2"/>
</dbReference>
<dbReference type="GO" id="GO:0004252">
    <property type="term" value="F:serine-type endopeptidase activity"/>
    <property type="evidence" value="ECO:0007669"/>
    <property type="project" value="InterPro"/>
</dbReference>
<dbReference type="InParanoid" id="A0A6P7GI63"/>
<evidence type="ECO:0000313" key="7">
    <source>
        <dbReference type="RefSeq" id="XP_028145597.1"/>
    </source>
</evidence>
<proteinExistence type="inferred from homology"/>
<dbReference type="InterPro" id="IPR051487">
    <property type="entry name" value="Ser/Thr_Proteases_Immune/Dev"/>
</dbReference>
<evidence type="ECO:0000256" key="1">
    <source>
        <dbReference type="ARBA" id="ARBA00022729"/>
    </source>
</evidence>
<dbReference type="InterPro" id="IPR001254">
    <property type="entry name" value="Trypsin_dom"/>
</dbReference>
<dbReference type="InterPro" id="IPR033116">
    <property type="entry name" value="TRYPSIN_SER"/>
</dbReference>
<evidence type="ECO:0000259" key="6">
    <source>
        <dbReference type="PROSITE" id="PS50240"/>
    </source>
</evidence>